<dbReference type="InterPro" id="IPR015424">
    <property type="entry name" value="PyrdxlP-dep_Trfase"/>
</dbReference>
<reference evidence="3" key="1">
    <citation type="journal article" date="2019" name="Int. J. Syst. Evol. Microbiol.">
        <title>The Global Catalogue of Microorganisms (GCM) 10K type strain sequencing project: providing services to taxonomists for standard genome sequencing and annotation.</title>
        <authorList>
            <consortium name="The Broad Institute Genomics Platform"/>
            <consortium name="The Broad Institute Genome Sequencing Center for Infectious Disease"/>
            <person name="Wu L."/>
            <person name="Ma J."/>
        </authorList>
    </citation>
    <scope>NUCLEOTIDE SEQUENCE [LARGE SCALE GENOMIC DNA]</scope>
    <source>
        <strain evidence="3">CGMCC 4.7241</strain>
    </source>
</reference>
<proteinExistence type="predicted"/>
<dbReference type="Gene3D" id="3.40.640.10">
    <property type="entry name" value="Type I PLP-dependent aspartate aminotransferase-like (Major domain)"/>
    <property type="match status" value="1"/>
</dbReference>
<feature type="domain" description="Aminotransferase class I/classII large" evidence="1">
    <location>
        <begin position="46"/>
        <end position="364"/>
    </location>
</feature>
<dbReference type="Pfam" id="PF00155">
    <property type="entry name" value="Aminotran_1_2"/>
    <property type="match status" value="1"/>
</dbReference>
<keyword evidence="2" id="KW-0808">Transferase</keyword>
<organism evidence="2 3">
    <name type="scientific">Tenggerimyces flavus</name>
    <dbReference type="NCBI Taxonomy" id="1708749"/>
    <lineage>
        <taxon>Bacteria</taxon>
        <taxon>Bacillati</taxon>
        <taxon>Actinomycetota</taxon>
        <taxon>Actinomycetes</taxon>
        <taxon>Propionibacteriales</taxon>
        <taxon>Nocardioidaceae</taxon>
        <taxon>Tenggerimyces</taxon>
    </lineage>
</organism>
<keyword evidence="3" id="KW-1185">Reference proteome</keyword>
<dbReference type="PANTHER" id="PTHR43510:SF1">
    <property type="entry name" value="AMINOTRANSFERASE FUNCTION, HYPOTHETICAL (EUROFUNG)"/>
    <property type="match status" value="1"/>
</dbReference>
<evidence type="ECO:0000313" key="3">
    <source>
        <dbReference type="Proteomes" id="UP001595699"/>
    </source>
</evidence>
<dbReference type="Proteomes" id="UP001595699">
    <property type="component" value="Unassembled WGS sequence"/>
</dbReference>
<dbReference type="SUPFAM" id="SSF53383">
    <property type="entry name" value="PLP-dependent transferases"/>
    <property type="match status" value="1"/>
</dbReference>
<evidence type="ECO:0000313" key="2">
    <source>
        <dbReference type="EMBL" id="MFC3763943.1"/>
    </source>
</evidence>
<dbReference type="GO" id="GO:0008483">
    <property type="term" value="F:transaminase activity"/>
    <property type="evidence" value="ECO:0007669"/>
    <property type="project" value="UniProtKB-KW"/>
</dbReference>
<dbReference type="InterPro" id="IPR015421">
    <property type="entry name" value="PyrdxlP-dep_Trfase_major"/>
</dbReference>
<dbReference type="PANTHER" id="PTHR43510">
    <property type="entry name" value="AMINOTRANSFERASE FUNCTION, HYPOTHETICAL (EUROFUNG)"/>
    <property type="match status" value="1"/>
</dbReference>
<dbReference type="EMBL" id="JBHRZH010000021">
    <property type="protein sequence ID" value="MFC3763943.1"/>
    <property type="molecule type" value="Genomic_DNA"/>
</dbReference>
<protein>
    <submittedName>
        <fullName evidence="2">Aminotransferase class I/II-fold pyridoxal phosphate-dependent enzyme</fullName>
    </submittedName>
</protein>
<dbReference type="InterPro" id="IPR015422">
    <property type="entry name" value="PyrdxlP-dep_Trfase_small"/>
</dbReference>
<dbReference type="InterPro" id="IPR004839">
    <property type="entry name" value="Aminotransferase_I/II_large"/>
</dbReference>
<dbReference type="Gene3D" id="3.90.1150.10">
    <property type="entry name" value="Aspartate Aminotransferase, domain 1"/>
    <property type="match status" value="1"/>
</dbReference>
<dbReference type="CDD" id="cd00609">
    <property type="entry name" value="AAT_like"/>
    <property type="match status" value="1"/>
</dbReference>
<evidence type="ECO:0000259" key="1">
    <source>
        <dbReference type="Pfam" id="PF00155"/>
    </source>
</evidence>
<dbReference type="RefSeq" id="WP_205120870.1">
    <property type="nucleotide sequence ID" value="NZ_JAFBCM010000001.1"/>
</dbReference>
<gene>
    <name evidence="2" type="ORF">ACFOUW_24115</name>
</gene>
<sequence>MSQRLDLPEFRIEAYFERWEFNARYHLTASDPESMTVSELLALGTDADRAALDGLWLGYTPTWGTDALRSAIAATYSRVPADDVLVFTGAEEALFWTLQVLLGPGEHAVVTVPNYQSTETVPLAAGSSLTGVPLWTGSGSTLDWTLDLDRVKAALRPNTTVVAVNFPNNPTGYVPSLSTFQELVALCESRGIRLVSDEVYRGIELDASRTLPQAADLSERAVSINVLSKAYGLPGLRIGWVACCDKAALRALERAKEFTTICNSAPSELLATVAMRNAPMLRERVRGIVAANVPVFTDFFAKHADRFEFTPPDGSCVAFPRYLGPEGVEEFCRRAVEERGLLFLPASIFASDLAEVPGDRFRVGLGRLNPQPGLEVLDDFLSTSPPR</sequence>
<name>A0ABV7YIN1_9ACTN</name>
<accession>A0ABV7YIN1</accession>
<comment type="caution">
    <text evidence="2">The sequence shown here is derived from an EMBL/GenBank/DDBJ whole genome shotgun (WGS) entry which is preliminary data.</text>
</comment>
<keyword evidence="2" id="KW-0032">Aminotransferase</keyword>